<proteinExistence type="predicted"/>
<keyword evidence="2" id="KW-1185">Reference proteome</keyword>
<reference evidence="2" key="1">
    <citation type="journal article" date="2019" name="Int. J. Syst. Evol. Microbiol.">
        <title>The Global Catalogue of Microorganisms (GCM) 10K type strain sequencing project: providing services to taxonomists for standard genome sequencing and annotation.</title>
        <authorList>
            <consortium name="The Broad Institute Genomics Platform"/>
            <consortium name="The Broad Institute Genome Sequencing Center for Infectious Disease"/>
            <person name="Wu L."/>
            <person name="Ma J."/>
        </authorList>
    </citation>
    <scope>NUCLEOTIDE SEQUENCE [LARGE SCALE GENOMIC DNA]</scope>
    <source>
        <strain evidence="2">KCTC 42964</strain>
    </source>
</reference>
<comment type="caution">
    <text evidence="1">The sequence shown here is derived from an EMBL/GenBank/DDBJ whole genome shotgun (WGS) entry which is preliminary data.</text>
</comment>
<sequence length="332" mass="36453">MHNSDPFLVDLMSRVQNVLPPDLREEIAAMLAANRARQTAALAPAGPGPFPAATLRQDGFLRLGRLLDAAAATRLREHLLAGKVYAAHVPVYSDGVARSVDETRHHSDYGSYKLQDILAAPGVLELALRDDVVTLASAYLGALPYIYSVHAWWTYPGGPEPARTHRIHRDQDDFRFLSLFVYLTDVNGAEDGPTVYYAGSHRKDLLAAATVNHPDPVIRAEADRIGRIELFFPPRGANATRYTEPLRKLLAPHEAVLTGPAGTGFIADTFGLHRGSPPAKCDRLALWIRFGLYRNWAYINDKTAPAVLPATVLDRLTPAQRMMLELVAVPEG</sequence>
<dbReference type="RefSeq" id="WP_379905095.1">
    <property type="nucleotide sequence ID" value="NZ_JBHRTR010000036.1"/>
</dbReference>
<dbReference type="Proteomes" id="UP001595528">
    <property type="component" value="Unassembled WGS sequence"/>
</dbReference>
<evidence type="ECO:0008006" key="3">
    <source>
        <dbReference type="Google" id="ProtNLM"/>
    </source>
</evidence>
<gene>
    <name evidence="1" type="ORF">ACFOGJ_23200</name>
</gene>
<dbReference type="Gene3D" id="2.60.120.620">
    <property type="entry name" value="q2cbj1_9rhob like domain"/>
    <property type="match status" value="1"/>
</dbReference>
<dbReference type="SUPFAM" id="SSF51197">
    <property type="entry name" value="Clavaminate synthase-like"/>
    <property type="match status" value="1"/>
</dbReference>
<evidence type="ECO:0000313" key="1">
    <source>
        <dbReference type="EMBL" id="MFC3230176.1"/>
    </source>
</evidence>
<accession>A0ABV7L6D0</accession>
<evidence type="ECO:0000313" key="2">
    <source>
        <dbReference type="Proteomes" id="UP001595528"/>
    </source>
</evidence>
<organism evidence="1 2">
    <name type="scientific">Marinibaculum pumilum</name>
    <dbReference type="NCBI Taxonomy" id="1766165"/>
    <lineage>
        <taxon>Bacteria</taxon>
        <taxon>Pseudomonadati</taxon>
        <taxon>Pseudomonadota</taxon>
        <taxon>Alphaproteobacteria</taxon>
        <taxon>Rhodospirillales</taxon>
        <taxon>Rhodospirillaceae</taxon>
        <taxon>Marinibaculum</taxon>
    </lineage>
</organism>
<dbReference type="EMBL" id="JBHRTR010000036">
    <property type="protein sequence ID" value="MFC3230176.1"/>
    <property type="molecule type" value="Genomic_DNA"/>
</dbReference>
<name>A0ABV7L6D0_9PROT</name>
<protein>
    <recommendedName>
        <fullName evidence="3">Phytanoyl-CoA dioxygenase</fullName>
    </recommendedName>
</protein>